<accession>F9WGV3</accession>
<reference evidence="3" key="1">
    <citation type="submission" date="2011-07" db="EMBL/GenBank/DDBJ databases">
        <title>Divergent evolution of antigenic variation in African trypanosomes.</title>
        <authorList>
            <person name="Jackson A.P."/>
            <person name="Berry A."/>
            <person name="Allison H.C."/>
            <person name="Burton P."/>
            <person name="Anderson J."/>
            <person name="Aslett M."/>
            <person name="Brown R."/>
            <person name="Corton N."/>
            <person name="Harris D."/>
            <person name="Hauser H."/>
            <person name="Gamble J."/>
            <person name="Gilderthorp R."/>
            <person name="McQuillan J."/>
            <person name="Quail M.A."/>
            <person name="Sanders M."/>
            <person name="Van Tonder A."/>
            <person name="Ginger M.L."/>
            <person name="Donelson J.E."/>
            <person name="Field M.C."/>
            <person name="Barry J.D."/>
            <person name="Berriman M."/>
            <person name="Hertz-Fowler C."/>
        </authorList>
    </citation>
    <scope>NUCLEOTIDE SEQUENCE [LARGE SCALE GENOMIC DNA]</scope>
    <source>
        <strain evidence="3">IL3000</strain>
    </source>
</reference>
<dbReference type="VEuPathDB" id="TriTrypDB:TcIL3000_0_14550"/>
<comment type="caution">
    <text evidence="2">The sequence shown here is derived from an EMBL/GenBank/DDBJ whole genome shotgun (WGS) entry which is preliminary data.</text>
</comment>
<dbReference type="AlphaFoldDB" id="F9WGV3"/>
<keyword evidence="3" id="KW-1185">Reference proteome</keyword>
<reference evidence="2 3" key="2">
    <citation type="journal article" date="2012" name="Proc. Natl. Acad. Sci. U.S.A.">
        <title>Antigenic diversity is generated by distinct evolutionary mechanisms in African trypanosome species.</title>
        <authorList>
            <person name="Jackson A.P."/>
            <person name="Berry A."/>
            <person name="Aslett M."/>
            <person name="Allison H.C."/>
            <person name="Burton P."/>
            <person name="Vavrova-Anderson J."/>
            <person name="Brown R."/>
            <person name="Browne H."/>
            <person name="Corton N."/>
            <person name="Hauser H."/>
            <person name="Gamble J."/>
            <person name="Gilderthorp R."/>
            <person name="Marcello L."/>
            <person name="McQuillan J."/>
            <person name="Otto T.D."/>
            <person name="Quail M.A."/>
            <person name="Sanders M.J."/>
            <person name="van Tonder A."/>
            <person name="Ginger M.L."/>
            <person name="Field M.C."/>
            <person name="Barry J.D."/>
            <person name="Hertz-Fowler C."/>
            <person name="Berriman M."/>
        </authorList>
    </citation>
    <scope>NUCLEOTIDE SEQUENCE [LARGE SCALE GENOMIC DNA]</scope>
    <source>
        <strain evidence="2 3">IL3000</strain>
    </source>
</reference>
<organism evidence="2 3">
    <name type="scientific">Trypanosoma congolense (strain IL3000)</name>
    <dbReference type="NCBI Taxonomy" id="1068625"/>
    <lineage>
        <taxon>Eukaryota</taxon>
        <taxon>Discoba</taxon>
        <taxon>Euglenozoa</taxon>
        <taxon>Kinetoplastea</taxon>
        <taxon>Metakinetoplastina</taxon>
        <taxon>Trypanosomatida</taxon>
        <taxon>Trypanosomatidae</taxon>
        <taxon>Trypanosoma</taxon>
        <taxon>Nannomonas</taxon>
    </lineage>
</organism>
<feature type="region of interest" description="Disordered" evidence="1">
    <location>
        <begin position="35"/>
        <end position="63"/>
    </location>
</feature>
<protein>
    <submittedName>
        <fullName evidence="2">WGS project CAEQ00000000 data, annotated contig 555</fullName>
    </submittedName>
</protein>
<evidence type="ECO:0000256" key="1">
    <source>
        <dbReference type="SAM" id="MobiDB-lite"/>
    </source>
</evidence>
<evidence type="ECO:0000313" key="2">
    <source>
        <dbReference type="EMBL" id="CCD16541.1"/>
    </source>
</evidence>
<name>F9WGV3_TRYCI</name>
<dbReference type="EMBL" id="CAEQ01002332">
    <property type="protein sequence ID" value="CCD16541.1"/>
    <property type="molecule type" value="Genomic_DNA"/>
</dbReference>
<proteinExistence type="predicted"/>
<evidence type="ECO:0000313" key="3">
    <source>
        <dbReference type="Proteomes" id="UP000000702"/>
    </source>
</evidence>
<sequence>MDGTHSGAAGGGGVHGTEAGAAFFVRLMRPSHDALPLSVERRGDGKSEGASTPTGNEQGFVVSPSPVVSNIDVDEGGDASPLLSVSVPVAFTSVAGRDICIRETRSITRNSPYWRLLFECPLTEGCTFSTDVHDNEVMEDNNCPQRVRQSSQPRWRRRSRESNTYLFPVLDDTFVADSVRCRSCPSGRDDDALWEYVPAIDHSLHCLSPHRAGRSTSGS</sequence>
<dbReference type="Proteomes" id="UP000000702">
    <property type="component" value="Unassembled WGS sequence"/>
</dbReference>
<gene>
    <name evidence="2" type="ORF">TCIL3000_0_14550</name>
</gene>